<feature type="compositionally biased region" description="Pro residues" evidence="1">
    <location>
        <begin position="1"/>
        <end position="10"/>
    </location>
</feature>
<protein>
    <submittedName>
        <fullName evidence="3">Uncharacterized protein</fullName>
    </submittedName>
</protein>
<proteinExistence type="predicted"/>
<sequence>MSPVPAPRRSPSPLRQSDSPGAVRDRRAELGRADEARAEQRERDDTRNDPNASKWRYQPPQRKEKEPV</sequence>
<dbReference type="AlphaFoldDB" id="A0A1I7ELX6"/>
<feature type="compositionally biased region" description="Basic and acidic residues" evidence="1">
    <location>
        <begin position="23"/>
        <end position="48"/>
    </location>
</feature>
<dbReference type="EMBL" id="FPBH01000031">
    <property type="protein sequence ID" value="SFU24933.1"/>
    <property type="molecule type" value="Genomic_DNA"/>
</dbReference>
<dbReference type="RefSeq" id="WP_093644221.1">
    <property type="nucleotide sequence ID" value="NZ_CAJNAU010000106.1"/>
</dbReference>
<reference evidence="3 4" key="1">
    <citation type="submission" date="2016-10" db="EMBL/GenBank/DDBJ databases">
        <authorList>
            <person name="de Groot N.N."/>
        </authorList>
    </citation>
    <scope>NUCLEOTIDE SEQUENCE [LARGE SCALE GENOMIC DNA]</scope>
    <source>
        <strain evidence="3 4">LMG 27731</strain>
    </source>
</reference>
<dbReference type="Proteomes" id="UP000674425">
    <property type="component" value="Unassembled WGS sequence"/>
</dbReference>
<gene>
    <name evidence="2" type="ORF">R69658_06880</name>
    <name evidence="3" type="ORF">SAMN05192563_103123</name>
</gene>
<feature type="region of interest" description="Disordered" evidence="1">
    <location>
        <begin position="1"/>
        <end position="68"/>
    </location>
</feature>
<dbReference type="EMBL" id="CAJNAU010000106">
    <property type="protein sequence ID" value="CAE6844566.1"/>
    <property type="molecule type" value="Genomic_DNA"/>
</dbReference>
<evidence type="ECO:0000313" key="5">
    <source>
        <dbReference type="Proteomes" id="UP000674425"/>
    </source>
</evidence>
<evidence type="ECO:0000256" key="1">
    <source>
        <dbReference type="SAM" id="MobiDB-lite"/>
    </source>
</evidence>
<evidence type="ECO:0000313" key="4">
    <source>
        <dbReference type="Proteomes" id="UP000198844"/>
    </source>
</evidence>
<dbReference type="GeneID" id="97050976"/>
<organism evidence="3 4">
    <name type="scientific">Paraburkholderia aspalathi</name>
    <dbReference type="NCBI Taxonomy" id="1324617"/>
    <lineage>
        <taxon>Bacteria</taxon>
        <taxon>Pseudomonadati</taxon>
        <taxon>Pseudomonadota</taxon>
        <taxon>Betaproteobacteria</taxon>
        <taxon>Burkholderiales</taxon>
        <taxon>Burkholderiaceae</taxon>
        <taxon>Paraburkholderia</taxon>
    </lineage>
</organism>
<reference evidence="2 5" key="2">
    <citation type="submission" date="2021-02" db="EMBL/GenBank/DDBJ databases">
        <authorList>
            <person name="Vanwijnsberghe S."/>
        </authorList>
    </citation>
    <scope>NUCLEOTIDE SEQUENCE [LARGE SCALE GENOMIC DNA]</scope>
    <source>
        <strain evidence="2 5">R-69658</strain>
    </source>
</reference>
<evidence type="ECO:0000313" key="2">
    <source>
        <dbReference type="EMBL" id="CAE6844566.1"/>
    </source>
</evidence>
<feature type="compositionally biased region" description="Low complexity" evidence="1">
    <location>
        <begin position="11"/>
        <end position="20"/>
    </location>
</feature>
<name>A0A1I7ELX6_9BURK</name>
<accession>A0A1I7ELX6</accession>
<evidence type="ECO:0000313" key="3">
    <source>
        <dbReference type="EMBL" id="SFU24933.1"/>
    </source>
</evidence>
<dbReference type="Proteomes" id="UP000198844">
    <property type="component" value="Unassembled WGS sequence"/>
</dbReference>
<keyword evidence="5" id="KW-1185">Reference proteome</keyword>